<gene>
    <name evidence="2" type="ORF">CLV40_10814</name>
</gene>
<feature type="signal peptide" evidence="1">
    <location>
        <begin position="1"/>
        <end position="26"/>
    </location>
</feature>
<comment type="caution">
    <text evidence="2">The sequence shown here is derived from an EMBL/GenBank/DDBJ whole genome shotgun (WGS) entry which is preliminary data.</text>
</comment>
<dbReference type="AlphaFoldDB" id="A0A2S6GP58"/>
<proteinExistence type="predicted"/>
<protein>
    <submittedName>
        <fullName evidence="2">Uncharacterized protein</fullName>
    </submittedName>
</protein>
<sequence>MNFRKAMAVVIAMASMIAASTVEAHAVTGPNVGATQLSGAKVHALVDPGTAKGIQRMTTAEAVAPVEKAVDLVNRGVVQLHLGAGKTAVTTRAQAYAAGNLTSVRIPVEGSDIIAPSNVLVFFGADGTLRTYLESQFSPLTADSGKVTVWADGKLRGVKYAYNDGTVSDTPSTGSGEVIAQSWWGRFSDCLNSMGVAGWIINAIGAVCAIACIITAGAGCVACALTVAAGLSWEFTYCAAKADNG</sequence>
<accession>A0A2S6GP58</accession>
<dbReference type="Proteomes" id="UP000239203">
    <property type="component" value="Unassembled WGS sequence"/>
</dbReference>
<dbReference type="OrthoDB" id="5023800at2"/>
<organism evidence="2 3">
    <name type="scientific">Actinokineospora auranticolor</name>
    <dbReference type="NCBI Taxonomy" id="155976"/>
    <lineage>
        <taxon>Bacteria</taxon>
        <taxon>Bacillati</taxon>
        <taxon>Actinomycetota</taxon>
        <taxon>Actinomycetes</taxon>
        <taxon>Pseudonocardiales</taxon>
        <taxon>Pseudonocardiaceae</taxon>
        <taxon>Actinokineospora</taxon>
    </lineage>
</organism>
<dbReference type="RefSeq" id="WP_104479794.1">
    <property type="nucleotide sequence ID" value="NZ_CP154825.1"/>
</dbReference>
<keyword evidence="3" id="KW-1185">Reference proteome</keyword>
<feature type="chain" id="PRO_5015609388" evidence="1">
    <location>
        <begin position="27"/>
        <end position="245"/>
    </location>
</feature>
<evidence type="ECO:0000313" key="2">
    <source>
        <dbReference type="EMBL" id="PPK67018.1"/>
    </source>
</evidence>
<keyword evidence="1" id="KW-0732">Signal</keyword>
<reference evidence="2 3" key="1">
    <citation type="submission" date="2018-02" db="EMBL/GenBank/DDBJ databases">
        <title>Genomic Encyclopedia of Archaeal and Bacterial Type Strains, Phase II (KMG-II): from individual species to whole genera.</title>
        <authorList>
            <person name="Goeker M."/>
        </authorList>
    </citation>
    <scope>NUCLEOTIDE SEQUENCE [LARGE SCALE GENOMIC DNA]</scope>
    <source>
        <strain evidence="2 3">YU 961-1</strain>
    </source>
</reference>
<evidence type="ECO:0000256" key="1">
    <source>
        <dbReference type="SAM" id="SignalP"/>
    </source>
</evidence>
<evidence type="ECO:0000313" key="3">
    <source>
        <dbReference type="Proteomes" id="UP000239203"/>
    </source>
</evidence>
<name>A0A2S6GP58_9PSEU</name>
<dbReference type="EMBL" id="PTIX01000008">
    <property type="protein sequence ID" value="PPK67018.1"/>
    <property type="molecule type" value="Genomic_DNA"/>
</dbReference>